<evidence type="ECO:0000259" key="12">
    <source>
        <dbReference type="PROSITE" id="PS51847"/>
    </source>
</evidence>
<reference evidence="13 14" key="1">
    <citation type="journal article" date="2022" name="Cell">
        <title>Repeat-based holocentromeres influence genome architecture and karyotype evolution.</title>
        <authorList>
            <person name="Hofstatter P.G."/>
            <person name="Thangavel G."/>
            <person name="Lux T."/>
            <person name="Neumann P."/>
            <person name="Vondrak T."/>
            <person name="Novak P."/>
            <person name="Zhang M."/>
            <person name="Costa L."/>
            <person name="Castellani M."/>
            <person name="Scott A."/>
            <person name="Toegelov H."/>
            <person name="Fuchs J."/>
            <person name="Mata-Sucre Y."/>
            <person name="Dias Y."/>
            <person name="Vanzela A.L.L."/>
            <person name="Huettel B."/>
            <person name="Almeida C.C.S."/>
            <person name="Simkova H."/>
            <person name="Souza G."/>
            <person name="Pedrosa-Harand A."/>
            <person name="Macas J."/>
            <person name="Mayer K.F.X."/>
            <person name="Houben A."/>
            <person name="Marques A."/>
        </authorList>
    </citation>
    <scope>NUCLEOTIDE SEQUENCE [LARGE SCALE GENOMIC DNA]</scope>
    <source>
        <strain evidence="13">RhyTen1mFocal</strain>
    </source>
</reference>
<evidence type="ECO:0000256" key="5">
    <source>
        <dbReference type="ARBA" id="ARBA00022989"/>
    </source>
</evidence>
<feature type="region of interest" description="Disordered" evidence="9">
    <location>
        <begin position="635"/>
        <end position="718"/>
    </location>
</feature>
<keyword evidence="7" id="KW-0446">Lipid-binding</keyword>
<dbReference type="GO" id="GO:0008289">
    <property type="term" value="F:lipid binding"/>
    <property type="evidence" value="ECO:0007669"/>
    <property type="project" value="UniProtKB-KW"/>
</dbReference>
<feature type="compositionally biased region" description="Basic and acidic residues" evidence="9">
    <location>
        <begin position="635"/>
        <end position="644"/>
    </location>
</feature>
<evidence type="ECO:0000256" key="4">
    <source>
        <dbReference type="ARBA" id="ARBA00022824"/>
    </source>
</evidence>
<keyword evidence="2" id="KW-0813">Transport</keyword>
<evidence type="ECO:0000256" key="7">
    <source>
        <dbReference type="ARBA" id="ARBA00023121"/>
    </source>
</evidence>
<sequence length="756" mass="84232">MFWSFFLGFLAGVVSFLGLLVCLFLCALDWIERQNKKTVDSIANRQSRDLFVDSTIDFPCQKQGLVWILEREKNSKVNTDGATVSGPKEKKEKTNIVEVSAVKRHARINYHSLILTDAGGSSATIDLSNCTVISISSSNHPSRKWAKRYPIKIQSKDVSAELYNGNNTVYIYADTSWEKESWCKALRLASTADPNKLHSHLKMIKNYQKYLEAIITEYPSFMKQVSGSSEQLDCANRAEGQSRVRTFFKKFSKRTSAKMAIERTSSDNLTISPEAGIVFEDEGRLCLNLLLSRLFFDAQNSTEISNLIQSRIQSNLSGLRIPSYIGEITCTGFSLGRLPPHIHKIRAVPVDLTEMLAFEIDVDFKGDFSVSVETRLDIHAAELHKDLFEKGPESGSCSGSNSGSGSGSGSEDEASDLLENLEHYRRQCRSAHDLAPTQSEAEVEAVELDGLKHSKSTNVQTSTHSSRWKNMLNSIATRVNQVPLSLVIRVNSIRGTLRFHIKPPPSDRLWYGFTSMPDITWNIETSIAEHKIASRNIASLLKNRFKASLFGTMVLPNCESIFIPGMLSEKDDWAPRKTAPFMWVKHESTPETTKLHEEPKPVTPPVILSSATSTTVKSEAISPIDEKVEFEKGTALAQDHREGTVLESSTSGPYGTPARDLRLPLLKLQKQGSGPSGSGSTSSESMVGSPINRWNSTGDLSATYGEDAQAKKANRRARMMDFGKRMGDKLGENRRKFEEKGRSFVEKFRENMNTVQ</sequence>
<feature type="compositionally biased region" description="Basic and acidic residues" evidence="9">
    <location>
        <begin position="588"/>
        <end position="600"/>
    </location>
</feature>
<dbReference type="InterPro" id="IPR031468">
    <property type="entry name" value="SMP_LBD"/>
</dbReference>
<evidence type="ECO:0000256" key="8">
    <source>
        <dbReference type="ARBA" id="ARBA00023136"/>
    </source>
</evidence>
<evidence type="ECO:0000313" key="13">
    <source>
        <dbReference type="EMBL" id="KAJ3689181.1"/>
    </source>
</evidence>
<dbReference type="PANTHER" id="PTHR13466:SF0">
    <property type="entry name" value="SMP-LTD DOMAIN-CONTAINING PROTEIN"/>
    <property type="match status" value="1"/>
</dbReference>
<dbReference type="CDD" id="cd21675">
    <property type="entry name" value="SMP_TEX2"/>
    <property type="match status" value="1"/>
</dbReference>
<comment type="subcellular location">
    <subcellularLocation>
        <location evidence="1">Endoplasmic reticulum membrane</location>
    </subcellularLocation>
</comment>
<dbReference type="AlphaFoldDB" id="A0AAD5Z981"/>
<keyword evidence="5 10" id="KW-1133">Transmembrane helix</keyword>
<evidence type="ECO:0008006" key="15">
    <source>
        <dbReference type="Google" id="ProtNLM"/>
    </source>
</evidence>
<dbReference type="Proteomes" id="UP001210211">
    <property type="component" value="Unassembled WGS sequence"/>
</dbReference>
<feature type="compositionally biased region" description="Low complexity" evidence="9">
    <location>
        <begin position="678"/>
        <end position="689"/>
    </location>
</feature>
<feature type="region of interest" description="Disordered" evidence="9">
    <location>
        <begin position="588"/>
        <end position="607"/>
    </location>
</feature>
<proteinExistence type="predicted"/>
<keyword evidence="8 10" id="KW-0472">Membrane</keyword>
<dbReference type="PANTHER" id="PTHR13466">
    <property type="entry name" value="TEX2 PROTEIN-RELATED"/>
    <property type="match status" value="1"/>
</dbReference>
<feature type="domain" description="PH" evidence="11">
    <location>
        <begin position="81"/>
        <end position="191"/>
    </location>
</feature>
<evidence type="ECO:0000256" key="1">
    <source>
        <dbReference type="ARBA" id="ARBA00004586"/>
    </source>
</evidence>
<keyword evidence="14" id="KW-1185">Reference proteome</keyword>
<accession>A0AAD5Z981</accession>
<evidence type="ECO:0000256" key="9">
    <source>
        <dbReference type="SAM" id="MobiDB-lite"/>
    </source>
</evidence>
<dbReference type="GO" id="GO:0006869">
    <property type="term" value="P:lipid transport"/>
    <property type="evidence" value="ECO:0007669"/>
    <property type="project" value="UniProtKB-KW"/>
</dbReference>
<dbReference type="Pfam" id="PF23065">
    <property type="entry name" value="PH_SMPa"/>
    <property type="match status" value="1"/>
</dbReference>
<evidence type="ECO:0000256" key="3">
    <source>
        <dbReference type="ARBA" id="ARBA00022692"/>
    </source>
</evidence>
<comment type="caution">
    <text evidence="13">The sequence shown here is derived from an EMBL/GenBank/DDBJ whole genome shotgun (WGS) entry which is preliminary data.</text>
</comment>
<dbReference type="PROSITE" id="PS50003">
    <property type="entry name" value="PH_DOMAIN"/>
    <property type="match status" value="1"/>
</dbReference>
<dbReference type="InterPro" id="IPR001849">
    <property type="entry name" value="PH_domain"/>
</dbReference>
<evidence type="ECO:0000256" key="2">
    <source>
        <dbReference type="ARBA" id="ARBA00022448"/>
    </source>
</evidence>
<feature type="transmembrane region" description="Helical" evidence="10">
    <location>
        <begin position="6"/>
        <end position="28"/>
    </location>
</feature>
<dbReference type="Gene3D" id="2.30.29.30">
    <property type="entry name" value="Pleckstrin-homology domain (PH domain)/Phosphotyrosine-binding domain (PTB)"/>
    <property type="match status" value="1"/>
</dbReference>
<dbReference type="InterPro" id="IPR057080">
    <property type="entry name" value="PH_SMPa"/>
</dbReference>
<evidence type="ECO:0000256" key="10">
    <source>
        <dbReference type="SAM" id="Phobius"/>
    </source>
</evidence>
<keyword evidence="6" id="KW-0445">Lipid transport</keyword>
<dbReference type="SUPFAM" id="SSF50729">
    <property type="entry name" value="PH domain-like"/>
    <property type="match status" value="1"/>
</dbReference>
<evidence type="ECO:0000313" key="14">
    <source>
        <dbReference type="Proteomes" id="UP001210211"/>
    </source>
</evidence>
<name>A0AAD5Z981_9POAL</name>
<dbReference type="GO" id="GO:0005789">
    <property type="term" value="C:endoplasmic reticulum membrane"/>
    <property type="evidence" value="ECO:0007669"/>
    <property type="project" value="UniProtKB-SubCell"/>
</dbReference>
<keyword evidence="3 10" id="KW-0812">Transmembrane</keyword>
<feature type="domain" description="SMP-LTD" evidence="12">
    <location>
        <begin position="285"/>
        <end position="564"/>
    </location>
</feature>
<evidence type="ECO:0000259" key="11">
    <source>
        <dbReference type="PROSITE" id="PS50003"/>
    </source>
</evidence>
<dbReference type="InterPro" id="IPR011993">
    <property type="entry name" value="PH-like_dom_sf"/>
</dbReference>
<keyword evidence="4" id="KW-0256">Endoplasmic reticulum</keyword>
<dbReference type="EMBL" id="JAMRDG010000002">
    <property type="protein sequence ID" value="KAJ3689181.1"/>
    <property type="molecule type" value="Genomic_DNA"/>
</dbReference>
<feature type="region of interest" description="Disordered" evidence="9">
    <location>
        <begin position="389"/>
        <end position="414"/>
    </location>
</feature>
<gene>
    <name evidence="13" type="ORF">LUZ61_018345</name>
</gene>
<organism evidence="13 14">
    <name type="scientific">Rhynchospora tenuis</name>
    <dbReference type="NCBI Taxonomy" id="198213"/>
    <lineage>
        <taxon>Eukaryota</taxon>
        <taxon>Viridiplantae</taxon>
        <taxon>Streptophyta</taxon>
        <taxon>Embryophyta</taxon>
        <taxon>Tracheophyta</taxon>
        <taxon>Spermatophyta</taxon>
        <taxon>Magnoliopsida</taxon>
        <taxon>Liliopsida</taxon>
        <taxon>Poales</taxon>
        <taxon>Cyperaceae</taxon>
        <taxon>Cyperoideae</taxon>
        <taxon>Rhynchosporeae</taxon>
        <taxon>Rhynchospora</taxon>
    </lineage>
</organism>
<evidence type="ECO:0000256" key="6">
    <source>
        <dbReference type="ARBA" id="ARBA00023055"/>
    </source>
</evidence>
<protein>
    <recommendedName>
        <fullName evidence="15">SMP-LTD domain-containing protein</fullName>
    </recommendedName>
</protein>
<dbReference type="PROSITE" id="PS51847">
    <property type="entry name" value="SMP"/>
    <property type="match status" value="1"/>
</dbReference>